<keyword evidence="8" id="KW-0804">Transcription</keyword>
<dbReference type="InterPro" id="IPR017884">
    <property type="entry name" value="SANT_dom"/>
</dbReference>
<keyword evidence="9" id="KW-0539">Nucleus</keyword>
<evidence type="ECO:0000256" key="1">
    <source>
        <dbReference type="ARBA" id="ARBA00022670"/>
    </source>
</evidence>
<dbReference type="PROSITE" id="PS50090">
    <property type="entry name" value="MYB_LIKE"/>
    <property type="match status" value="1"/>
</dbReference>
<evidence type="ECO:0000259" key="11">
    <source>
        <dbReference type="PROSITE" id="PS50090"/>
    </source>
</evidence>
<keyword evidence="7" id="KW-0238">DNA-binding</keyword>
<keyword evidence="5" id="KW-0805">Transcription regulation</keyword>
<evidence type="ECO:0000259" key="13">
    <source>
        <dbReference type="PROSITE" id="PS51294"/>
    </source>
</evidence>
<feature type="domain" description="HTH myb-type" evidence="13">
    <location>
        <begin position="1"/>
        <end position="55"/>
    </location>
</feature>
<dbReference type="InterPro" id="IPR001005">
    <property type="entry name" value="SANT/Myb"/>
</dbReference>
<dbReference type="SMART" id="SM00717">
    <property type="entry name" value="SANT"/>
    <property type="match status" value="1"/>
</dbReference>
<organism evidence="14 15">
    <name type="scientific">Triparma laevis f. longispina</name>
    <dbReference type="NCBI Taxonomy" id="1714387"/>
    <lineage>
        <taxon>Eukaryota</taxon>
        <taxon>Sar</taxon>
        <taxon>Stramenopiles</taxon>
        <taxon>Ochrophyta</taxon>
        <taxon>Bolidophyceae</taxon>
        <taxon>Parmales</taxon>
        <taxon>Triparmaceae</taxon>
        <taxon>Triparma</taxon>
    </lineage>
</organism>
<keyword evidence="6" id="KW-0482">Metalloprotease</keyword>
<dbReference type="InterPro" id="IPR006447">
    <property type="entry name" value="Myb_dom_plants"/>
</dbReference>
<dbReference type="CDD" id="cd00167">
    <property type="entry name" value="SANT"/>
    <property type="match status" value="1"/>
</dbReference>
<keyword evidence="2" id="KW-0479">Metal-binding</keyword>
<evidence type="ECO:0000256" key="9">
    <source>
        <dbReference type="ARBA" id="ARBA00023242"/>
    </source>
</evidence>
<dbReference type="PROSITE" id="PS51293">
    <property type="entry name" value="SANT"/>
    <property type="match status" value="1"/>
</dbReference>
<dbReference type="SUPFAM" id="SSF46689">
    <property type="entry name" value="Homeodomain-like"/>
    <property type="match status" value="1"/>
</dbReference>
<dbReference type="EMBL" id="BRXW01000288">
    <property type="protein sequence ID" value="GMI17345.1"/>
    <property type="molecule type" value="Genomic_DNA"/>
</dbReference>
<evidence type="ECO:0000256" key="7">
    <source>
        <dbReference type="ARBA" id="ARBA00023125"/>
    </source>
</evidence>
<keyword evidence="4" id="KW-0862">Zinc</keyword>
<evidence type="ECO:0000256" key="5">
    <source>
        <dbReference type="ARBA" id="ARBA00023015"/>
    </source>
</evidence>
<dbReference type="InterPro" id="IPR009057">
    <property type="entry name" value="Homeodomain-like_sf"/>
</dbReference>
<reference evidence="15" key="1">
    <citation type="journal article" date="2023" name="Commun. Biol.">
        <title>Genome analysis of Parmales, the sister group of diatoms, reveals the evolutionary specialization of diatoms from phago-mixotrophs to photoautotrophs.</title>
        <authorList>
            <person name="Ban H."/>
            <person name="Sato S."/>
            <person name="Yoshikawa S."/>
            <person name="Yamada K."/>
            <person name="Nakamura Y."/>
            <person name="Ichinomiya M."/>
            <person name="Sato N."/>
            <person name="Blanc-Mathieu R."/>
            <person name="Endo H."/>
            <person name="Kuwata A."/>
            <person name="Ogata H."/>
        </authorList>
    </citation>
    <scope>NUCLEOTIDE SEQUENCE [LARGE SCALE GENOMIC DNA]</scope>
    <source>
        <strain evidence="15">NIES 3700</strain>
    </source>
</reference>
<comment type="caution">
    <text evidence="14">The sequence shown here is derived from an EMBL/GenBank/DDBJ whole genome shotgun (WGS) entry which is preliminary data.</text>
</comment>
<dbReference type="GO" id="GO:0008237">
    <property type="term" value="F:metallopeptidase activity"/>
    <property type="evidence" value="ECO:0007669"/>
    <property type="project" value="UniProtKB-KW"/>
</dbReference>
<feature type="domain" description="SANT" evidence="12">
    <location>
        <begin position="1"/>
        <end position="57"/>
    </location>
</feature>
<accession>A0A9W7KZX4</accession>
<dbReference type="NCBIfam" id="TIGR01557">
    <property type="entry name" value="myb_SHAQKYF"/>
    <property type="match status" value="1"/>
</dbReference>
<evidence type="ECO:0000256" key="10">
    <source>
        <dbReference type="SAM" id="MobiDB-lite"/>
    </source>
</evidence>
<gene>
    <name evidence="14" type="ORF">TrLO_g12482</name>
</gene>
<evidence type="ECO:0000256" key="8">
    <source>
        <dbReference type="ARBA" id="ARBA00023163"/>
    </source>
</evidence>
<evidence type="ECO:0000256" key="3">
    <source>
        <dbReference type="ARBA" id="ARBA00022801"/>
    </source>
</evidence>
<sequence length="169" mass="19363">MNNFDRGRWTKSEHNLFLQGLTLYGRDWKLVSNLIPTRSSAQIRSHAQKYFAKLGSDETSLSELQAISEAEEGSDFWKEVERMVENPEEVERRVSEVMSKLVHRSAELKEKLSSPPSPIPQESETTTTTTLEGRKRKFEPEKQIAIISEMKDEELIALEVLGGVLEQKK</sequence>
<feature type="domain" description="Myb-like" evidence="11">
    <location>
        <begin position="1"/>
        <end position="51"/>
    </location>
</feature>
<dbReference type="GO" id="GO:0006508">
    <property type="term" value="P:proteolysis"/>
    <property type="evidence" value="ECO:0007669"/>
    <property type="project" value="UniProtKB-KW"/>
</dbReference>
<name>A0A9W7KZX4_9STRA</name>
<dbReference type="GO" id="GO:0046872">
    <property type="term" value="F:metal ion binding"/>
    <property type="evidence" value="ECO:0007669"/>
    <property type="project" value="UniProtKB-KW"/>
</dbReference>
<keyword evidence="3" id="KW-0378">Hydrolase</keyword>
<evidence type="ECO:0000259" key="12">
    <source>
        <dbReference type="PROSITE" id="PS51293"/>
    </source>
</evidence>
<dbReference type="Pfam" id="PF00249">
    <property type="entry name" value="Myb_DNA-binding"/>
    <property type="match status" value="1"/>
</dbReference>
<evidence type="ECO:0000313" key="15">
    <source>
        <dbReference type="Proteomes" id="UP001165122"/>
    </source>
</evidence>
<dbReference type="InterPro" id="IPR017930">
    <property type="entry name" value="Myb_dom"/>
</dbReference>
<evidence type="ECO:0000256" key="2">
    <source>
        <dbReference type="ARBA" id="ARBA00022723"/>
    </source>
</evidence>
<proteinExistence type="predicted"/>
<dbReference type="PROSITE" id="PS51294">
    <property type="entry name" value="HTH_MYB"/>
    <property type="match status" value="1"/>
</dbReference>
<dbReference type="AlphaFoldDB" id="A0A9W7KZX4"/>
<dbReference type="GO" id="GO:0003677">
    <property type="term" value="F:DNA binding"/>
    <property type="evidence" value="ECO:0007669"/>
    <property type="project" value="UniProtKB-KW"/>
</dbReference>
<keyword evidence="1" id="KW-0645">Protease</keyword>
<feature type="region of interest" description="Disordered" evidence="10">
    <location>
        <begin position="106"/>
        <end position="139"/>
    </location>
</feature>
<dbReference type="PANTHER" id="PTHR12802">
    <property type="entry name" value="SWI/SNF COMPLEX-RELATED"/>
    <property type="match status" value="1"/>
</dbReference>
<protein>
    <submittedName>
        <fullName evidence="14">Uncharacterized protein</fullName>
    </submittedName>
</protein>
<dbReference type="Proteomes" id="UP001165122">
    <property type="component" value="Unassembled WGS sequence"/>
</dbReference>
<evidence type="ECO:0000313" key="14">
    <source>
        <dbReference type="EMBL" id="GMI17345.1"/>
    </source>
</evidence>
<evidence type="ECO:0000256" key="4">
    <source>
        <dbReference type="ARBA" id="ARBA00022833"/>
    </source>
</evidence>
<dbReference type="PANTHER" id="PTHR12802:SF173">
    <property type="entry name" value="MYB-LIKE PROTEIN K"/>
    <property type="match status" value="1"/>
</dbReference>
<dbReference type="OrthoDB" id="118550at2759"/>
<dbReference type="FunFam" id="1.10.10.60:FF:000151">
    <property type="entry name" value="histone H2A deubiquitinase MYSM1 isoform X2"/>
    <property type="match status" value="1"/>
</dbReference>
<evidence type="ECO:0000256" key="6">
    <source>
        <dbReference type="ARBA" id="ARBA00023049"/>
    </source>
</evidence>
<keyword evidence="15" id="KW-1185">Reference proteome</keyword>
<dbReference type="Gene3D" id="1.10.10.60">
    <property type="entry name" value="Homeodomain-like"/>
    <property type="match status" value="1"/>
</dbReference>
<feature type="compositionally biased region" description="Low complexity" evidence="10">
    <location>
        <begin position="120"/>
        <end position="130"/>
    </location>
</feature>